<gene>
    <name evidence="6" type="ORF">GDO81_007105</name>
</gene>
<dbReference type="PANTHER" id="PTHR12214:SF4">
    <property type="entry name" value="INTRON LARGE COMPLEX COMPONENT GCFC2"/>
    <property type="match status" value="1"/>
</dbReference>
<dbReference type="Proteomes" id="UP000824782">
    <property type="component" value="Unassembled WGS sequence"/>
</dbReference>
<evidence type="ECO:0000256" key="1">
    <source>
        <dbReference type="ARBA" id="ARBA00004123"/>
    </source>
</evidence>
<evidence type="ECO:0000256" key="2">
    <source>
        <dbReference type="ARBA" id="ARBA00010801"/>
    </source>
</evidence>
<dbReference type="InterPro" id="IPR012890">
    <property type="entry name" value="GCFC2-like"/>
</dbReference>
<sequence>MFRKPNRNLRVRKAASSDEEEEDEEQEKVERPRRTGRRGLTCGTRKKKEEADSEEEEGDEEEQPEQPARSAGPHSALSFTAEKEGEDDSFKIRKPTINAVIFKVQKKSDDVEPSRKPPEKGADSSPESEQNEQETLDELEKEEYSDPESNSPSSSPSQQTPAADEIPDAKQIRAARNRRKLARAQGDYISLDVSHEQSDSSQSESDDELDDHEKRITFAPGMKTLKDQMAEEMSSSSESDRDNEELDDIQDKWEEQQIRKAIRRPQVVDNDLLQGRSPPRVRKHAEPKFSTPLVTIEDIRKRLRARISSMEEVHRAHVMDNEKYTHDLEDAKSALQKLETSTSERSYKFFKEMKVFVENFVDCLNEKIQEIYQLESEMSEILESRSRTLLKRRQDDLQLESTAIQKLAGSGGDNDADDKTKMNLQDLELRRRRRRQKREDSGQKDHHEGMSSDDELPPDQEREYQQNQEDVLLLCKPIFDDVNEDFYQIKNVLAKFHEWRERFPETYYDAYISLCIPKLLGPLVRKQLIDWNPLQDTALLEHMPWYRDLDDFCFSKHEQENNLEDDPDHKVLNAVIEKTVIPKVSGLVERVWDPMSSTQTVRLVDFCKTHILGDERSKAVQGFVTCLVSRLKKSIEDDVFIPLYPKRLLEDRNSPHSKFQERQFWAAVKLFGNILLWDGFLQEETLQELSLDKLLNRYLLLVLLNAEPGPELLDKCCKVVGVLPQSWYKTLSNGATLTQLGNFSKHLATCVHALHKLSDRKGMEVLVSLLMKIKAENLAEELVAQYGLEGQSVAV</sequence>
<keyword evidence="7" id="KW-1185">Reference proteome</keyword>
<proteinExistence type="inferred from homology"/>
<feature type="region of interest" description="Disordered" evidence="4">
    <location>
        <begin position="1"/>
        <end position="247"/>
    </location>
</feature>
<comment type="subcellular location">
    <subcellularLocation>
        <location evidence="1">Nucleus</location>
    </subcellularLocation>
</comment>
<feature type="domain" description="GCF C-terminal" evidence="5">
    <location>
        <begin position="490"/>
        <end position="699"/>
    </location>
</feature>
<dbReference type="Pfam" id="PF07842">
    <property type="entry name" value="GCFC"/>
    <property type="match status" value="1"/>
</dbReference>
<comment type="caution">
    <text evidence="6">The sequence shown here is derived from an EMBL/GenBank/DDBJ whole genome shotgun (WGS) entry which is preliminary data.</text>
</comment>
<accession>A0AAV7C524</accession>
<feature type="compositionally biased region" description="Basic residues" evidence="4">
    <location>
        <begin position="173"/>
        <end position="182"/>
    </location>
</feature>
<feature type="compositionally biased region" description="Basic residues" evidence="4">
    <location>
        <begin position="1"/>
        <end position="13"/>
    </location>
</feature>
<protein>
    <recommendedName>
        <fullName evidence="5">GCF C-terminal domain-containing protein</fullName>
    </recommendedName>
</protein>
<evidence type="ECO:0000256" key="4">
    <source>
        <dbReference type="SAM" id="MobiDB-lite"/>
    </source>
</evidence>
<name>A0AAV7C524_ENGPU</name>
<dbReference type="InterPro" id="IPR022783">
    <property type="entry name" value="GCFC_dom"/>
</dbReference>
<dbReference type="EMBL" id="WNYA01000003">
    <property type="protein sequence ID" value="KAG8580044.1"/>
    <property type="molecule type" value="Genomic_DNA"/>
</dbReference>
<reference evidence="6" key="1">
    <citation type="thesis" date="2020" institute="ProQuest LLC" country="789 East Eisenhower Parkway, Ann Arbor, MI, USA">
        <title>Comparative Genomics and Chromosome Evolution.</title>
        <authorList>
            <person name="Mudd A.B."/>
        </authorList>
    </citation>
    <scope>NUCLEOTIDE SEQUENCE</scope>
    <source>
        <strain evidence="6">237g6f4</strain>
        <tissue evidence="6">Blood</tissue>
    </source>
</reference>
<evidence type="ECO:0000313" key="7">
    <source>
        <dbReference type="Proteomes" id="UP000824782"/>
    </source>
</evidence>
<feature type="compositionally biased region" description="Basic and acidic residues" evidence="4">
    <location>
        <begin position="437"/>
        <end position="450"/>
    </location>
</feature>
<evidence type="ECO:0000259" key="5">
    <source>
        <dbReference type="Pfam" id="PF07842"/>
    </source>
</evidence>
<keyword evidence="3" id="KW-0539">Nucleus</keyword>
<feature type="compositionally biased region" description="Basic and acidic residues" evidence="4">
    <location>
        <begin position="106"/>
        <end position="122"/>
    </location>
</feature>
<feature type="compositionally biased region" description="Low complexity" evidence="4">
    <location>
        <begin position="147"/>
        <end position="157"/>
    </location>
</feature>
<feature type="compositionally biased region" description="Acidic residues" evidence="4">
    <location>
        <begin position="129"/>
        <end position="146"/>
    </location>
</feature>
<dbReference type="PANTHER" id="PTHR12214">
    <property type="entry name" value="GC-RICH SEQUENCE DNA-BINDING FACTOR"/>
    <property type="match status" value="1"/>
</dbReference>
<feature type="region of interest" description="Disordered" evidence="4">
    <location>
        <begin position="406"/>
        <end position="466"/>
    </location>
</feature>
<feature type="compositionally biased region" description="Acidic residues" evidence="4">
    <location>
        <begin position="17"/>
        <end position="27"/>
    </location>
</feature>
<comment type="similarity">
    <text evidence="2">Belongs to the GCF family.</text>
</comment>
<dbReference type="GO" id="GO:0003677">
    <property type="term" value="F:DNA binding"/>
    <property type="evidence" value="ECO:0007669"/>
    <property type="project" value="InterPro"/>
</dbReference>
<feature type="compositionally biased region" description="Acidic residues" evidence="4">
    <location>
        <begin position="51"/>
        <end position="64"/>
    </location>
</feature>
<organism evidence="6 7">
    <name type="scientific">Engystomops pustulosus</name>
    <name type="common">Tungara frog</name>
    <name type="synonym">Physalaemus pustulosus</name>
    <dbReference type="NCBI Taxonomy" id="76066"/>
    <lineage>
        <taxon>Eukaryota</taxon>
        <taxon>Metazoa</taxon>
        <taxon>Chordata</taxon>
        <taxon>Craniata</taxon>
        <taxon>Vertebrata</taxon>
        <taxon>Euteleostomi</taxon>
        <taxon>Amphibia</taxon>
        <taxon>Batrachia</taxon>
        <taxon>Anura</taxon>
        <taxon>Neobatrachia</taxon>
        <taxon>Hyloidea</taxon>
        <taxon>Leptodactylidae</taxon>
        <taxon>Leiuperinae</taxon>
        <taxon>Engystomops</taxon>
    </lineage>
</organism>
<evidence type="ECO:0000313" key="6">
    <source>
        <dbReference type="EMBL" id="KAG8580044.1"/>
    </source>
</evidence>
<evidence type="ECO:0000256" key="3">
    <source>
        <dbReference type="ARBA" id="ARBA00023242"/>
    </source>
</evidence>
<dbReference type="GO" id="GO:0000398">
    <property type="term" value="P:mRNA splicing, via spliceosome"/>
    <property type="evidence" value="ECO:0007669"/>
    <property type="project" value="InterPro"/>
</dbReference>
<dbReference type="GO" id="GO:0005634">
    <property type="term" value="C:nucleus"/>
    <property type="evidence" value="ECO:0007669"/>
    <property type="project" value="UniProtKB-SubCell"/>
</dbReference>
<dbReference type="AlphaFoldDB" id="A0AAV7C524"/>